<dbReference type="PANTHER" id="PTHR30222:SF17">
    <property type="entry name" value="SPERMIDINE_PUTRESCINE-BINDING PERIPLASMIC PROTEIN"/>
    <property type="match status" value="1"/>
</dbReference>
<protein>
    <submittedName>
        <fullName evidence="2">Uncharacterized protein</fullName>
    </submittedName>
</protein>
<keyword evidence="1" id="KW-0732">Signal</keyword>
<sequence length="252" mass="27877">MMALLLQSPFHLSHSHPNPKPNSPPNRSFLFAIPLTSTLPFNAAFPFSALRTLTLPPLPSPIRRPHSLQTTSLQPALRLAVSALLFLCFSFSFCLLGVRPCSASMPSLATAAEDQTIQDDGDETKQGSEENVELEAAFNTWKSKTFALTVPLKLVALRASLPPSWIKDFINSQGKRLKFSVKYHASLDSIFSDLSIPFTKGNLRPASSLAADIVGIGDSWLKFAIKKAIIEPIRDVEDQDWFKGLDEKWKEL</sequence>
<keyword evidence="3" id="KW-1185">Reference proteome</keyword>
<evidence type="ECO:0000313" key="3">
    <source>
        <dbReference type="Proteomes" id="UP001341840"/>
    </source>
</evidence>
<dbReference type="Proteomes" id="UP001341840">
    <property type="component" value="Unassembled WGS sequence"/>
</dbReference>
<proteinExistence type="predicted"/>
<comment type="caution">
    <text evidence="2">The sequence shown here is derived from an EMBL/GenBank/DDBJ whole genome shotgun (WGS) entry which is preliminary data.</text>
</comment>
<dbReference type="EMBL" id="JASCZI010092094">
    <property type="protein sequence ID" value="MED6151849.1"/>
    <property type="molecule type" value="Genomic_DNA"/>
</dbReference>
<evidence type="ECO:0000313" key="2">
    <source>
        <dbReference type="EMBL" id="MED6151849.1"/>
    </source>
</evidence>
<dbReference type="PANTHER" id="PTHR30222">
    <property type="entry name" value="SPERMIDINE/PUTRESCINE-BINDING PERIPLASMIC PROTEIN"/>
    <property type="match status" value="1"/>
</dbReference>
<accession>A0ABU6TTP3</accession>
<organism evidence="2 3">
    <name type="scientific">Stylosanthes scabra</name>
    <dbReference type="NCBI Taxonomy" id="79078"/>
    <lineage>
        <taxon>Eukaryota</taxon>
        <taxon>Viridiplantae</taxon>
        <taxon>Streptophyta</taxon>
        <taxon>Embryophyta</taxon>
        <taxon>Tracheophyta</taxon>
        <taxon>Spermatophyta</taxon>
        <taxon>Magnoliopsida</taxon>
        <taxon>eudicotyledons</taxon>
        <taxon>Gunneridae</taxon>
        <taxon>Pentapetalae</taxon>
        <taxon>rosids</taxon>
        <taxon>fabids</taxon>
        <taxon>Fabales</taxon>
        <taxon>Fabaceae</taxon>
        <taxon>Papilionoideae</taxon>
        <taxon>50 kb inversion clade</taxon>
        <taxon>dalbergioids sensu lato</taxon>
        <taxon>Dalbergieae</taxon>
        <taxon>Pterocarpus clade</taxon>
        <taxon>Stylosanthes</taxon>
    </lineage>
</organism>
<reference evidence="2 3" key="1">
    <citation type="journal article" date="2023" name="Plants (Basel)">
        <title>Bridging the Gap: Combining Genomics and Transcriptomics Approaches to Understand Stylosanthes scabra, an Orphan Legume from the Brazilian Caatinga.</title>
        <authorList>
            <person name="Ferreira-Neto J.R.C."/>
            <person name="da Silva M.D."/>
            <person name="Binneck E."/>
            <person name="de Melo N.F."/>
            <person name="da Silva R.H."/>
            <person name="de Melo A.L.T.M."/>
            <person name="Pandolfi V."/>
            <person name="Bustamante F.O."/>
            <person name="Brasileiro-Vidal A.C."/>
            <person name="Benko-Iseppon A.M."/>
        </authorList>
    </citation>
    <scope>NUCLEOTIDE SEQUENCE [LARGE SCALE GENOMIC DNA]</scope>
    <source>
        <tissue evidence="2">Leaves</tissue>
    </source>
</reference>
<name>A0ABU6TTP3_9FABA</name>
<evidence type="ECO:0000256" key="1">
    <source>
        <dbReference type="ARBA" id="ARBA00022729"/>
    </source>
</evidence>
<gene>
    <name evidence="2" type="ORF">PIB30_117015</name>
</gene>